<accession>A0A2K1QUM4</accession>
<comment type="caution">
    <text evidence="6">The sequence shown here is derived from an EMBL/GenBank/DDBJ whole genome shotgun (WGS) entry which is preliminary data.</text>
</comment>
<dbReference type="AlphaFoldDB" id="A0A2K1QUM4"/>
<dbReference type="GO" id="GO:0019781">
    <property type="term" value="F:NEDD8 activating enzyme activity"/>
    <property type="evidence" value="ECO:0007669"/>
    <property type="project" value="UniProtKB-UniRule"/>
</dbReference>
<sequence length="568" mass="61783">MSTQQVDVPPIQQLPTAKEKRYDRQLRLWGASGQAALEDAHILLINSGPGVTGTETLKNLILPGIGQFTIQDAALVEEADLGINFFLEEGSLGQPRARQACDYLLELNPDVIGHAVTEPLDTWISSGEVLTPYTLILISSPIRPDILSQITTYSQNNGISMFYMHSVGFYSHFSIILPSAFPIVDTHPDSTATTDLRLLAPWPALARFAKEKTCDLGSLSEIDLGHVPYLLLLLHYIDEWRSSHGGEAPLSYKDKTAFRDTLRAAGPPEEENFGEAAAAVLKTLNLPTPSSSVLSVLQAPETRQLTSDTASFWIIAAAVHDFYQKHEQLPLPGSLPDMKARSADYIALQNIYKSKAREDCAQVTSTVRQLEAQVGRNSQIPDSEIEQFCKLAAHIKLVRGSSTPLALVQDGLSWTAEAGKDLVMKFPNPDFGMDGPTLIYIAFVAYDSFLASHADDMSSALHPPGSNSQHVDSDAEKLTGIALKVLDAAINATGSRVENPQYDDLQVELGKICQEITRAGGGELHNIASLTGGIVSQEIIKVITRQYVPADNTVIFDGITSKTIVLKI</sequence>
<dbReference type="InterPro" id="IPR000594">
    <property type="entry name" value="ThiF_NAD_FAD-bd"/>
</dbReference>
<dbReference type="Proteomes" id="UP000243797">
    <property type="component" value="Unassembled WGS sequence"/>
</dbReference>
<dbReference type="InterPro" id="IPR035985">
    <property type="entry name" value="Ubiquitin-activating_enz"/>
</dbReference>
<evidence type="ECO:0000256" key="2">
    <source>
        <dbReference type="ARBA" id="ARBA00006868"/>
    </source>
</evidence>
<dbReference type="GO" id="GO:0045116">
    <property type="term" value="P:protein neddylation"/>
    <property type="evidence" value="ECO:0007669"/>
    <property type="project" value="UniProtKB-UniRule"/>
</dbReference>
<reference evidence="6 7" key="1">
    <citation type="submission" date="2017-06" db="EMBL/GenBank/DDBJ databases">
        <title>Draft genome sequence of a variant of Elsinoe murrayae.</title>
        <authorList>
            <person name="Cheng Q."/>
        </authorList>
    </citation>
    <scope>NUCLEOTIDE SEQUENCE [LARGE SCALE GENOMIC DNA]</scope>
    <source>
        <strain evidence="6 7">CQ-2017a</strain>
    </source>
</reference>
<evidence type="ECO:0000313" key="7">
    <source>
        <dbReference type="Proteomes" id="UP000243797"/>
    </source>
</evidence>
<gene>
    <name evidence="6" type="ORF">CAC42_5291</name>
</gene>
<feature type="domain" description="THIF-type NAD/FAD binding fold" evidence="5">
    <location>
        <begin position="22"/>
        <end position="562"/>
    </location>
</feature>
<dbReference type="STRING" id="2082308.A0A2K1QUM4"/>
<evidence type="ECO:0000256" key="3">
    <source>
        <dbReference type="ARBA" id="ARBA00022786"/>
    </source>
</evidence>
<dbReference type="Pfam" id="PF00899">
    <property type="entry name" value="ThiF"/>
    <property type="match status" value="1"/>
</dbReference>
<dbReference type="UniPathway" id="UPA00885"/>
<comment type="pathway">
    <text evidence="1 4">Protein modification; protein neddylation.</text>
</comment>
<evidence type="ECO:0000256" key="4">
    <source>
        <dbReference type="PIRNR" id="PIRNR039099"/>
    </source>
</evidence>
<comment type="similarity">
    <text evidence="2 4">Belongs to the ubiquitin-activating E1 family. ULA1 subfamily.</text>
</comment>
<comment type="function">
    <text evidence="4">Regulatory subunit of the dimeric UBA3-ULA1 E1 enzyme.</text>
</comment>
<keyword evidence="7" id="KW-1185">Reference proteome</keyword>
<keyword evidence="3 4" id="KW-0833">Ubl conjugation pathway</keyword>
<evidence type="ECO:0000256" key="1">
    <source>
        <dbReference type="ARBA" id="ARBA00005032"/>
    </source>
</evidence>
<name>A0A2K1QUM4_9PEZI</name>
<evidence type="ECO:0000259" key="5">
    <source>
        <dbReference type="Pfam" id="PF00899"/>
    </source>
</evidence>
<dbReference type="PANTHER" id="PTHR10953">
    <property type="entry name" value="UBIQUITIN-ACTIVATING ENZYME E1"/>
    <property type="match status" value="1"/>
</dbReference>
<dbReference type="PANTHER" id="PTHR10953:SF29">
    <property type="entry name" value="NEDD8-ACTIVATING ENZYME E1 REGULATORY SUBUNIT"/>
    <property type="match status" value="1"/>
</dbReference>
<dbReference type="OrthoDB" id="1708823at2759"/>
<dbReference type="Gene3D" id="3.40.50.720">
    <property type="entry name" value="NAD(P)-binding Rossmann-like Domain"/>
    <property type="match status" value="2"/>
</dbReference>
<dbReference type="SUPFAM" id="SSF69572">
    <property type="entry name" value="Activating enzymes of the ubiquitin-like proteins"/>
    <property type="match status" value="1"/>
</dbReference>
<dbReference type="InterPro" id="IPR030667">
    <property type="entry name" value="APP-BP1"/>
</dbReference>
<dbReference type="InParanoid" id="A0A2K1QUM4"/>
<dbReference type="InterPro" id="IPR045886">
    <property type="entry name" value="ThiF/MoeB/HesA"/>
</dbReference>
<proteinExistence type="inferred from homology"/>
<dbReference type="GO" id="GO:0005737">
    <property type="term" value="C:cytoplasm"/>
    <property type="evidence" value="ECO:0007669"/>
    <property type="project" value="TreeGrafter"/>
</dbReference>
<dbReference type="PIRSF" id="PIRSF039099">
    <property type="entry name" value="APP-BP1"/>
    <property type="match status" value="1"/>
</dbReference>
<organism evidence="6 7">
    <name type="scientific">Sphaceloma murrayae</name>
    <dbReference type="NCBI Taxonomy" id="2082308"/>
    <lineage>
        <taxon>Eukaryota</taxon>
        <taxon>Fungi</taxon>
        <taxon>Dikarya</taxon>
        <taxon>Ascomycota</taxon>
        <taxon>Pezizomycotina</taxon>
        <taxon>Dothideomycetes</taxon>
        <taxon>Dothideomycetidae</taxon>
        <taxon>Myriangiales</taxon>
        <taxon>Elsinoaceae</taxon>
        <taxon>Sphaceloma</taxon>
    </lineage>
</organism>
<protein>
    <recommendedName>
        <fullName evidence="4">NEDD8-activating enzyme E1 regulatory subunit</fullName>
    </recommendedName>
</protein>
<dbReference type="EMBL" id="NKHZ01000039">
    <property type="protein sequence ID" value="PNS18752.1"/>
    <property type="molecule type" value="Genomic_DNA"/>
</dbReference>
<evidence type="ECO:0000313" key="6">
    <source>
        <dbReference type="EMBL" id="PNS18752.1"/>
    </source>
</evidence>